<accession>A0AAD6YBE1</accession>
<dbReference type="EMBL" id="JARJCW010000037">
    <property type="protein sequence ID" value="KAJ7207221.1"/>
    <property type="molecule type" value="Genomic_DNA"/>
</dbReference>
<protein>
    <submittedName>
        <fullName evidence="2">Uncharacterized protein</fullName>
    </submittedName>
</protein>
<reference evidence="2" key="1">
    <citation type="submission" date="2023-03" db="EMBL/GenBank/DDBJ databases">
        <title>Massive genome expansion in bonnet fungi (Mycena s.s.) driven by repeated elements and novel gene families across ecological guilds.</title>
        <authorList>
            <consortium name="Lawrence Berkeley National Laboratory"/>
            <person name="Harder C.B."/>
            <person name="Miyauchi S."/>
            <person name="Viragh M."/>
            <person name="Kuo A."/>
            <person name="Thoen E."/>
            <person name="Andreopoulos B."/>
            <person name="Lu D."/>
            <person name="Skrede I."/>
            <person name="Drula E."/>
            <person name="Henrissat B."/>
            <person name="Morin E."/>
            <person name="Kohler A."/>
            <person name="Barry K."/>
            <person name="LaButti K."/>
            <person name="Morin E."/>
            <person name="Salamov A."/>
            <person name="Lipzen A."/>
            <person name="Mereny Z."/>
            <person name="Hegedus B."/>
            <person name="Baldrian P."/>
            <person name="Stursova M."/>
            <person name="Weitz H."/>
            <person name="Taylor A."/>
            <person name="Grigoriev I.V."/>
            <person name="Nagy L.G."/>
            <person name="Martin F."/>
            <person name="Kauserud H."/>
        </authorList>
    </citation>
    <scope>NUCLEOTIDE SEQUENCE</scope>
    <source>
        <strain evidence="2">9144</strain>
    </source>
</reference>
<name>A0AAD6YBE1_9AGAR</name>
<evidence type="ECO:0000313" key="3">
    <source>
        <dbReference type="Proteomes" id="UP001219525"/>
    </source>
</evidence>
<keyword evidence="3" id="KW-1185">Reference proteome</keyword>
<proteinExistence type="predicted"/>
<evidence type="ECO:0000256" key="1">
    <source>
        <dbReference type="SAM" id="MobiDB-lite"/>
    </source>
</evidence>
<organism evidence="2 3">
    <name type="scientific">Mycena pura</name>
    <dbReference type="NCBI Taxonomy" id="153505"/>
    <lineage>
        <taxon>Eukaryota</taxon>
        <taxon>Fungi</taxon>
        <taxon>Dikarya</taxon>
        <taxon>Basidiomycota</taxon>
        <taxon>Agaricomycotina</taxon>
        <taxon>Agaricomycetes</taxon>
        <taxon>Agaricomycetidae</taxon>
        <taxon>Agaricales</taxon>
        <taxon>Marasmiineae</taxon>
        <taxon>Mycenaceae</taxon>
        <taxon>Mycena</taxon>
    </lineage>
</organism>
<feature type="region of interest" description="Disordered" evidence="1">
    <location>
        <begin position="169"/>
        <end position="190"/>
    </location>
</feature>
<sequence length="190" mass="20149">MKNHLLFFSHPILRLRVSGQQNLAFETMKLDTLISNMSSTWASLVAEGVIRQPRAAPAPLVIPSTTSLMSLPTPASSASSSSSLPFVPLTHAEKEALRAAGGCYHCRKTPQSPGWVKHRSDTCPGDSALGIPPRSAPSVVAAVGPAGFSSTYEEGYSAVAAVMPAYDPDEDSYSRISTGTDDSDLGTRHY</sequence>
<gene>
    <name evidence="2" type="ORF">GGX14DRAFT_567778</name>
</gene>
<comment type="caution">
    <text evidence="2">The sequence shown here is derived from an EMBL/GenBank/DDBJ whole genome shotgun (WGS) entry which is preliminary data.</text>
</comment>
<evidence type="ECO:0000313" key="2">
    <source>
        <dbReference type="EMBL" id="KAJ7207221.1"/>
    </source>
</evidence>
<dbReference type="AlphaFoldDB" id="A0AAD6YBE1"/>
<dbReference type="Proteomes" id="UP001219525">
    <property type="component" value="Unassembled WGS sequence"/>
</dbReference>